<dbReference type="OrthoDB" id="396847at2"/>
<evidence type="ECO:0000256" key="1">
    <source>
        <dbReference type="SAM" id="Coils"/>
    </source>
</evidence>
<keyword evidence="4" id="KW-1185">Reference proteome</keyword>
<sequence length="371" mass="43907">MKNKKSRARKISEILTMVLVPAITLPAIGGAIYYVVKNSRSIQKEFWSVEQFKKAAKSIKIQSEVIGKIEAEALYKDFKAQKLLSEKKMQDFLNSHPELKDNNISSYKKSKILKNAPKLFDSHEFISRYVDNFLDFTKTKFLDFKFVDLEKDERDSKKLKIHFEVYLNYTYANGSFELAKIRSTPESKYYYKSTQYTTFLSNELKTSPGTLFFNNWSTNEKVIKKIIQKYQLINKNIDKEIISKTEELEILLNKEDKNSEDINKISQVELEIKELKAKKDETFKTQQFQEEVFGWFSDVINKTEAYPDIYKKEEYKIMPLINDNNQYVSWNFRKRLNELTIRFKFVNIKNPKIESYGSIKIFTLEFEDGEK</sequence>
<keyword evidence="2" id="KW-0812">Transmembrane</keyword>
<dbReference type="EMBL" id="CP033058">
    <property type="protein sequence ID" value="AZZ65487.1"/>
    <property type="molecule type" value="Genomic_DNA"/>
</dbReference>
<reference evidence="3" key="1">
    <citation type="submission" date="2019-03" db="EMBL/GenBank/DDBJ databases">
        <title>Draft Sequence and Annotation of the Mycoplasma phocicerebrale Strain 1049T Genome.</title>
        <authorList>
            <person name="Frasca S.Jr."/>
            <person name="Kutish G.F."/>
            <person name="Castellanos Gell J."/>
            <person name="Michaels D.L."/>
            <person name="Brown D.R."/>
        </authorList>
    </citation>
    <scope>NUCLEOTIDE SEQUENCE</scope>
    <source>
        <strain evidence="3">1049</strain>
    </source>
</reference>
<keyword evidence="1" id="KW-0175">Coiled coil</keyword>
<keyword evidence="2" id="KW-0472">Membrane</keyword>
<accession>A0A3Q9VBI3</accession>
<organism evidence="3 4">
    <name type="scientific">Metamycoplasma phocicerebrale</name>
    <dbReference type="NCBI Taxonomy" id="142649"/>
    <lineage>
        <taxon>Bacteria</taxon>
        <taxon>Bacillati</taxon>
        <taxon>Mycoplasmatota</taxon>
        <taxon>Mycoplasmoidales</taxon>
        <taxon>Metamycoplasmataceae</taxon>
        <taxon>Metamycoplasma</taxon>
    </lineage>
</organism>
<keyword evidence="2" id="KW-1133">Transmembrane helix</keyword>
<protein>
    <submittedName>
        <fullName evidence="3">Uncharacterized protein</fullName>
    </submittedName>
</protein>
<feature type="coiled-coil region" evidence="1">
    <location>
        <begin position="258"/>
        <end position="285"/>
    </location>
</feature>
<dbReference type="Proteomes" id="UP000256585">
    <property type="component" value="Chromosome"/>
</dbReference>
<gene>
    <name evidence="3" type="ORF">DMC14_001635</name>
</gene>
<dbReference type="RefSeq" id="WP_116171683.1">
    <property type="nucleotide sequence ID" value="NZ_CP033058.2"/>
</dbReference>
<evidence type="ECO:0000313" key="3">
    <source>
        <dbReference type="EMBL" id="AZZ65487.1"/>
    </source>
</evidence>
<evidence type="ECO:0000256" key="2">
    <source>
        <dbReference type="SAM" id="Phobius"/>
    </source>
</evidence>
<name>A0A3Q9VBI3_9BACT</name>
<evidence type="ECO:0000313" key="4">
    <source>
        <dbReference type="Proteomes" id="UP000256585"/>
    </source>
</evidence>
<feature type="transmembrane region" description="Helical" evidence="2">
    <location>
        <begin position="12"/>
        <end position="36"/>
    </location>
</feature>
<dbReference type="AlphaFoldDB" id="A0A3Q9VBI3"/>
<dbReference type="KEGG" id="mphc:DMC14_001635"/>
<proteinExistence type="predicted"/>